<name>D1CC82_THET1</name>
<evidence type="ECO:0000313" key="8">
    <source>
        <dbReference type="EMBL" id="ACZ42397.1"/>
    </source>
</evidence>
<dbReference type="Pfam" id="PF01578">
    <property type="entry name" value="Cytochrom_C_asm"/>
    <property type="match status" value="1"/>
</dbReference>
<dbReference type="PANTHER" id="PTHR30071:SF1">
    <property type="entry name" value="CYTOCHROME B_B6 PROTEIN-RELATED"/>
    <property type="match status" value="1"/>
</dbReference>
<dbReference type="GO" id="GO:0017004">
    <property type="term" value="P:cytochrome complex assembly"/>
    <property type="evidence" value="ECO:0007669"/>
    <property type="project" value="UniProtKB-KW"/>
</dbReference>
<evidence type="ECO:0000256" key="2">
    <source>
        <dbReference type="ARBA" id="ARBA00022692"/>
    </source>
</evidence>
<evidence type="ECO:0000256" key="1">
    <source>
        <dbReference type="ARBA" id="ARBA00004141"/>
    </source>
</evidence>
<proteinExistence type="predicted"/>
<accession>D1CC82</accession>
<evidence type="ECO:0000313" key="9">
    <source>
        <dbReference type="Proteomes" id="UP000000323"/>
    </source>
</evidence>
<dbReference type="GO" id="GO:0020037">
    <property type="term" value="F:heme binding"/>
    <property type="evidence" value="ECO:0007669"/>
    <property type="project" value="InterPro"/>
</dbReference>
<dbReference type="AlphaFoldDB" id="D1CC82"/>
<evidence type="ECO:0000259" key="7">
    <source>
        <dbReference type="Pfam" id="PF01578"/>
    </source>
</evidence>
<feature type="transmembrane region" description="Helical" evidence="6">
    <location>
        <begin position="113"/>
        <end position="130"/>
    </location>
</feature>
<keyword evidence="2 6" id="KW-0812">Transmembrane</keyword>
<keyword evidence="4 6" id="KW-1133">Transmembrane helix</keyword>
<dbReference type="InterPro" id="IPR002541">
    <property type="entry name" value="Cyt_c_assembly"/>
</dbReference>
<feature type="transmembrane region" description="Helical" evidence="6">
    <location>
        <begin position="89"/>
        <end position="106"/>
    </location>
</feature>
<keyword evidence="3" id="KW-0201">Cytochrome c-type biogenesis</keyword>
<dbReference type="KEGG" id="ttr:Tter_1491"/>
<feature type="transmembrane region" description="Helical" evidence="6">
    <location>
        <begin position="259"/>
        <end position="278"/>
    </location>
</feature>
<dbReference type="eggNOG" id="COG0755">
    <property type="taxonomic scope" value="Bacteria"/>
</dbReference>
<dbReference type="Proteomes" id="UP000000323">
    <property type="component" value="Chromosome 1"/>
</dbReference>
<feature type="domain" description="Cytochrome c assembly protein" evidence="7">
    <location>
        <begin position="86"/>
        <end position="270"/>
    </location>
</feature>
<dbReference type="OrthoDB" id="9814290at2"/>
<dbReference type="InterPro" id="IPR045062">
    <property type="entry name" value="Cyt_c_biogenesis_CcsA/CcmC"/>
</dbReference>
<protein>
    <submittedName>
        <fullName evidence="8">Cytochrome c assembly protein</fullName>
    </submittedName>
</protein>
<feature type="transmembrane region" description="Helical" evidence="6">
    <location>
        <begin position="53"/>
        <end position="77"/>
    </location>
</feature>
<dbReference type="GO" id="GO:0005886">
    <property type="term" value="C:plasma membrane"/>
    <property type="evidence" value="ECO:0007669"/>
    <property type="project" value="TreeGrafter"/>
</dbReference>
<evidence type="ECO:0000256" key="6">
    <source>
        <dbReference type="SAM" id="Phobius"/>
    </source>
</evidence>
<dbReference type="RefSeq" id="WP_012875432.1">
    <property type="nucleotide sequence ID" value="NC_013525.1"/>
</dbReference>
<organism evidence="8 9">
    <name type="scientific">Thermobaculum terrenum (strain ATCC BAA-798 / CCMEE 7001 / YNP1)</name>
    <dbReference type="NCBI Taxonomy" id="525904"/>
    <lineage>
        <taxon>Bacteria</taxon>
        <taxon>Bacillati</taxon>
        <taxon>Chloroflexota</taxon>
        <taxon>Chloroflexia</taxon>
        <taxon>Candidatus Thermobaculales</taxon>
        <taxon>Candidatus Thermobaculaceae</taxon>
        <taxon>Thermobaculum</taxon>
    </lineage>
</organism>
<dbReference type="EMBL" id="CP001825">
    <property type="protein sequence ID" value="ACZ42397.1"/>
    <property type="molecule type" value="Genomic_DNA"/>
</dbReference>
<feature type="transmembrane region" description="Helical" evidence="6">
    <location>
        <begin position="12"/>
        <end position="32"/>
    </location>
</feature>
<feature type="transmembrane region" description="Helical" evidence="6">
    <location>
        <begin position="150"/>
        <end position="174"/>
    </location>
</feature>
<evidence type="ECO:0000256" key="4">
    <source>
        <dbReference type="ARBA" id="ARBA00022989"/>
    </source>
</evidence>
<dbReference type="HOGENOM" id="CLU_966238_0_0_0"/>
<sequence>MYWLGQQLVYAVYAATILNLFAVFAAISDVLLTNYRYSTLSISYVDRRHSISYKLFSLFTLSSILLLALCFALRSLITGKPAFTNQYEFSVSLAFCLLLVNLFLYLKVYPKLLNASLSVLSLIVLVYSSFLNSLPTPAPPALQNNTMLLLHVTSALVAYSTLLCSALSTLLKYLCKFLWRDQYSLLIDRTESISYNTAGIAFLALGATLLFGSIWASVAWGYYWNWDPKETSTLATWLSIGAYLHTRRDQGKLKSRGDLFILVSLLLAGLTFTGNYFFESLHSYGGLQ</sequence>
<evidence type="ECO:0000256" key="3">
    <source>
        <dbReference type="ARBA" id="ARBA00022748"/>
    </source>
</evidence>
<keyword evidence="9" id="KW-1185">Reference proteome</keyword>
<gene>
    <name evidence="8" type="ordered locus">Tter_1491</name>
</gene>
<feature type="transmembrane region" description="Helical" evidence="6">
    <location>
        <begin position="195"/>
        <end position="219"/>
    </location>
</feature>
<keyword evidence="5 6" id="KW-0472">Membrane</keyword>
<dbReference type="PANTHER" id="PTHR30071">
    <property type="entry name" value="HEME EXPORTER PROTEIN C"/>
    <property type="match status" value="1"/>
</dbReference>
<comment type="subcellular location">
    <subcellularLocation>
        <location evidence="1">Membrane</location>
        <topology evidence="1">Multi-pass membrane protein</topology>
    </subcellularLocation>
</comment>
<reference evidence="9" key="1">
    <citation type="journal article" date="2010" name="Stand. Genomic Sci.">
        <title>Complete genome sequence of 'Thermobaculum terrenum' type strain (YNP1).</title>
        <authorList>
            <person name="Kiss H."/>
            <person name="Cleland D."/>
            <person name="Lapidus A."/>
            <person name="Lucas S."/>
            <person name="Glavina Del Rio T."/>
            <person name="Nolan M."/>
            <person name="Tice H."/>
            <person name="Han C."/>
            <person name="Goodwin L."/>
            <person name="Pitluck S."/>
            <person name="Liolios K."/>
            <person name="Ivanova N."/>
            <person name="Mavromatis K."/>
            <person name="Ovchinnikova G."/>
            <person name="Pati A."/>
            <person name="Chen A."/>
            <person name="Palaniappan K."/>
            <person name="Land M."/>
            <person name="Hauser L."/>
            <person name="Chang Y."/>
            <person name="Jeffries C."/>
            <person name="Lu M."/>
            <person name="Brettin T."/>
            <person name="Detter J."/>
            <person name="Goker M."/>
            <person name="Tindall B."/>
            <person name="Beck B."/>
            <person name="McDermott T."/>
            <person name="Woyke T."/>
            <person name="Bristow J."/>
            <person name="Eisen J."/>
            <person name="Markowitz V."/>
            <person name="Hugenholtz P."/>
            <person name="Kyrpides N."/>
            <person name="Klenk H."/>
            <person name="Cheng J."/>
        </authorList>
    </citation>
    <scope>NUCLEOTIDE SEQUENCE [LARGE SCALE GENOMIC DNA]</scope>
    <source>
        <strain evidence="9">ATCC BAA-798 / YNP1</strain>
    </source>
</reference>
<evidence type="ECO:0000256" key="5">
    <source>
        <dbReference type="ARBA" id="ARBA00023136"/>
    </source>
</evidence>
<dbReference type="STRING" id="525904.Tter_1491"/>